<evidence type="ECO:0000313" key="2">
    <source>
        <dbReference type="Proteomes" id="UP001056937"/>
    </source>
</evidence>
<organism evidence="1 2">
    <name type="scientific">Sphingomonas morindae</name>
    <dbReference type="NCBI Taxonomy" id="1541170"/>
    <lineage>
        <taxon>Bacteria</taxon>
        <taxon>Pseudomonadati</taxon>
        <taxon>Pseudomonadota</taxon>
        <taxon>Alphaproteobacteria</taxon>
        <taxon>Sphingomonadales</taxon>
        <taxon>Sphingomonadaceae</taxon>
        <taxon>Sphingomonas</taxon>
    </lineage>
</organism>
<name>A0ABY4X439_9SPHN</name>
<accession>A0ABY4X439</accession>
<sequence>MPALPSDIAAAIRDVAIAQWSAQPVKDRYPSARDGVTDTSEGFFDTLIDALQAIAARGALIGTERRRFSVVVQDLVWLDPSQGAPTIDLHDAEQGAVTTFVVARIELDLEAETTTLEVFG</sequence>
<proteinExistence type="predicted"/>
<protein>
    <submittedName>
        <fullName evidence="1">Uncharacterized protein</fullName>
    </submittedName>
</protein>
<dbReference type="EMBL" id="CP084930">
    <property type="protein sequence ID" value="USI71612.1"/>
    <property type="molecule type" value="Genomic_DNA"/>
</dbReference>
<keyword evidence="2" id="KW-1185">Reference proteome</keyword>
<dbReference type="Proteomes" id="UP001056937">
    <property type="component" value="Chromosome 1"/>
</dbReference>
<evidence type="ECO:0000313" key="1">
    <source>
        <dbReference type="EMBL" id="USI71612.1"/>
    </source>
</evidence>
<reference evidence="1" key="1">
    <citation type="journal article" date="2022" name="Toxins">
        <title>Genomic Analysis of Sphingopyxis sp. USTB-05 for Biodegrading Cyanobacterial Hepatotoxins.</title>
        <authorList>
            <person name="Liu C."/>
            <person name="Xu Q."/>
            <person name="Zhao Z."/>
            <person name="Zhang H."/>
            <person name="Liu X."/>
            <person name="Yin C."/>
            <person name="Liu Y."/>
            <person name="Yan H."/>
        </authorList>
    </citation>
    <scope>NUCLEOTIDE SEQUENCE</scope>
    <source>
        <strain evidence="1">NBD5</strain>
    </source>
</reference>
<gene>
    <name evidence="1" type="ORF">LHA26_09710</name>
</gene>
<dbReference type="RefSeq" id="WP_252165425.1">
    <property type="nucleotide sequence ID" value="NZ_CP084930.1"/>
</dbReference>